<evidence type="ECO:0000256" key="1">
    <source>
        <dbReference type="ARBA" id="ARBA00022617"/>
    </source>
</evidence>
<dbReference type="KEGG" id="aagg:ETAA8_09830"/>
<reference evidence="8 9" key="1">
    <citation type="submission" date="2019-02" db="EMBL/GenBank/DDBJ databases">
        <title>Deep-cultivation of Planctomycetes and their phenomic and genomic characterization uncovers novel biology.</title>
        <authorList>
            <person name="Wiegand S."/>
            <person name="Jogler M."/>
            <person name="Boedeker C."/>
            <person name="Pinto D."/>
            <person name="Vollmers J."/>
            <person name="Rivas-Marin E."/>
            <person name="Kohn T."/>
            <person name="Peeters S.H."/>
            <person name="Heuer A."/>
            <person name="Rast P."/>
            <person name="Oberbeckmann S."/>
            <person name="Bunk B."/>
            <person name="Jeske O."/>
            <person name="Meyerdierks A."/>
            <person name="Storesund J.E."/>
            <person name="Kallscheuer N."/>
            <person name="Luecker S."/>
            <person name="Lage O.M."/>
            <person name="Pohl T."/>
            <person name="Merkel B.J."/>
            <person name="Hornburger P."/>
            <person name="Mueller R.-W."/>
            <person name="Bruemmer F."/>
            <person name="Labrenz M."/>
            <person name="Spormann A.M."/>
            <person name="Op den Camp H."/>
            <person name="Overmann J."/>
            <person name="Amann R."/>
            <person name="Jetten M.S.M."/>
            <person name="Mascher T."/>
            <person name="Medema M.H."/>
            <person name="Devos D.P."/>
            <person name="Kaster A.-K."/>
            <person name="Ovreas L."/>
            <person name="Rohde M."/>
            <person name="Galperin M.Y."/>
            <person name="Jogler C."/>
        </authorList>
    </citation>
    <scope>NUCLEOTIDE SEQUENCE [LARGE SCALE GENOMIC DNA]</scope>
    <source>
        <strain evidence="8 9">ETA_A8</strain>
    </source>
</reference>
<dbReference type="PROSITE" id="PS51007">
    <property type="entry name" value="CYTC"/>
    <property type="match status" value="1"/>
</dbReference>
<dbReference type="InterPro" id="IPR009056">
    <property type="entry name" value="Cyt_c-like_dom"/>
</dbReference>
<dbReference type="PANTHER" id="PTHR35889:SF3">
    <property type="entry name" value="F-BOX DOMAIN-CONTAINING PROTEIN"/>
    <property type="match status" value="1"/>
</dbReference>
<keyword evidence="6" id="KW-0732">Signal</keyword>
<dbReference type="SUPFAM" id="SSF46626">
    <property type="entry name" value="Cytochrome c"/>
    <property type="match status" value="1"/>
</dbReference>
<dbReference type="InterPro" id="IPR011429">
    <property type="entry name" value="Cyt_c_Planctomycete-type"/>
</dbReference>
<dbReference type="GO" id="GO:0020037">
    <property type="term" value="F:heme binding"/>
    <property type="evidence" value="ECO:0007669"/>
    <property type="project" value="InterPro"/>
</dbReference>
<evidence type="ECO:0000313" key="8">
    <source>
        <dbReference type="EMBL" id="QDU25911.1"/>
    </source>
</evidence>
<dbReference type="EMBL" id="CP036274">
    <property type="protein sequence ID" value="QDU25911.1"/>
    <property type="molecule type" value="Genomic_DNA"/>
</dbReference>
<keyword evidence="1 4" id="KW-0349">Heme</keyword>
<feature type="region of interest" description="Disordered" evidence="5">
    <location>
        <begin position="244"/>
        <end position="272"/>
    </location>
</feature>
<organism evidence="8 9">
    <name type="scientific">Anatilimnocola aggregata</name>
    <dbReference type="NCBI Taxonomy" id="2528021"/>
    <lineage>
        <taxon>Bacteria</taxon>
        <taxon>Pseudomonadati</taxon>
        <taxon>Planctomycetota</taxon>
        <taxon>Planctomycetia</taxon>
        <taxon>Pirellulales</taxon>
        <taxon>Pirellulaceae</taxon>
        <taxon>Anatilimnocola</taxon>
    </lineage>
</organism>
<protein>
    <submittedName>
        <fullName evidence="8">Planctomycete cytochrome C</fullName>
    </submittedName>
</protein>
<gene>
    <name evidence="8" type="ORF">ETAA8_09830</name>
</gene>
<evidence type="ECO:0000313" key="9">
    <source>
        <dbReference type="Proteomes" id="UP000315017"/>
    </source>
</evidence>
<dbReference type="RefSeq" id="WP_145085615.1">
    <property type="nucleotide sequence ID" value="NZ_CP036274.1"/>
</dbReference>
<evidence type="ECO:0000256" key="3">
    <source>
        <dbReference type="ARBA" id="ARBA00023004"/>
    </source>
</evidence>
<keyword evidence="2 4" id="KW-0479">Metal-binding</keyword>
<sequence length="469" mass="52399" precursor="true">MFARHKPNLLATCGYFFCFLLVSATAQGEDMVDFVRDVQPILNEHCWKCHGEQQAAGGLRLDQRELAERGGGSGKNSLELPISRNELMRRIRSTKDGVRMPLEGPPLAADQIETLTHWIEQGATWPAHEVEAAKSFGPPPSSVDIWIKRWEAVAAPQYRPVYWSTIGLLVLVLAIERTKDFVRKMKKRATESDAGSTTARPLLPQLAGVSRMWYLVGLMGLALWITNLYWSSEVTRLNASLLSSSRGSSSTLGSGTTTKSHLHDPLRPQHPPRLGGAYYRGNDERGAELFNGGNYRTATFNVHLADADGNKLGWDDAIPERIFIRFEIIRAPHSSPTLFSPDIMAQIGISPVQPEQVETAAEIPLVRLTTVETGERWSALYPLDHIPDQGRLAGKLYVYRNTNGQGAQTLSEPSYLIGYELSATEGLVSRESQIWMASVYNVHSVQWPEPGRIQPNEWFDYRPIPEIQK</sequence>
<feature type="signal peptide" evidence="6">
    <location>
        <begin position="1"/>
        <end position="28"/>
    </location>
</feature>
<dbReference type="Proteomes" id="UP000315017">
    <property type="component" value="Chromosome"/>
</dbReference>
<dbReference type="Pfam" id="PF07635">
    <property type="entry name" value="PSCyt1"/>
    <property type="match status" value="1"/>
</dbReference>
<evidence type="ECO:0000259" key="7">
    <source>
        <dbReference type="PROSITE" id="PS51007"/>
    </source>
</evidence>
<evidence type="ECO:0000256" key="4">
    <source>
        <dbReference type="PROSITE-ProRule" id="PRU00433"/>
    </source>
</evidence>
<evidence type="ECO:0000256" key="2">
    <source>
        <dbReference type="ARBA" id="ARBA00022723"/>
    </source>
</evidence>
<evidence type="ECO:0000256" key="5">
    <source>
        <dbReference type="SAM" id="MobiDB-lite"/>
    </source>
</evidence>
<name>A0A517Y6P9_9BACT</name>
<proteinExistence type="predicted"/>
<feature type="compositionally biased region" description="Low complexity" evidence="5">
    <location>
        <begin position="244"/>
        <end position="259"/>
    </location>
</feature>
<dbReference type="OrthoDB" id="229325at2"/>
<dbReference type="InterPro" id="IPR036909">
    <property type="entry name" value="Cyt_c-like_dom_sf"/>
</dbReference>
<dbReference type="GO" id="GO:0046872">
    <property type="term" value="F:metal ion binding"/>
    <property type="evidence" value="ECO:0007669"/>
    <property type="project" value="UniProtKB-KW"/>
</dbReference>
<dbReference type="GO" id="GO:0009055">
    <property type="term" value="F:electron transfer activity"/>
    <property type="evidence" value="ECO:0007669"/>
    <property type="project" value="InterPro"/>
</dbReference>
<evidence type="ECO:0000256" key="6">
    <source>
        <dbReference type="SAM" id="SignalP"/>
    </source>
</evidence>
<keyword evidence="3 4" id="KW-0408">Iron</keyword>
<feature type="chain" id="PRO_5022201736" evidence="6">
    <location>
        <begin position="29"/>
        <end position="469"/>
    </location>
</feature>
<dbReference type="AlphaFoldDB" id="A0A517Y6P9"/>
<accession>A0A517Y6P9</accession>
<feature type="domain" description="Cytochrome c" evidence="7">
    <location>
        <begin position="23"/>
        <end position="123"/>
    </location>
</feature>
<dbReference type="PANTHER" id="PTHR35889">
    <property type="entry name" value="CYCLOINULO-OLIGOSACCHARIDE FRUCTANOTRANSFERASE-RELATED"/>
    <property type="match status" value="1"/>
</dbReference>
<keyword evidence="9" id="KW-1185">Reference proteome</keyword>